<gene>
    <name evidence="2" type="ORF">M977_00093</name>
</gene>
<organism evidence="2 3">
    <name type="scientific">Buttiauxella gaviniae ATCC 51604</name>
    <dbReference type="NCBI Taxonomy" id="1354253"/>
    <lineage>
        <taxon>Bacteria</taxon>
        <taxon>Pseudomonadati</taxon>
        <taxon>Pseudomonadota</taxon>
        <taxon>Gammaproteobacteria</taxon>
        <taxon>Enterobacterales</taxon>
        <taxon>Enterobacteriaceae</taxon>
        <taxon>Buttiauxella</taxon>
    </lineage>
</organism>
<keyword evidence="1" id="KW-0472">Membrane</keyword>
<reference evidence="2 3" key="1">
    <citation type="submission" date="2016-04" db="EMBL/GenBank/DDBJ databases">
        <title>ATOL: Assembling a taxonomically balanced genome-scale reconstruction of the evolutionary history of the Enterobacteriaceae.</title>
        <authorList>
            <person name="Plunkett G.III."/>
            <person name="Neeno-Eckwall E.C."/>
            <person name="Glasner J.D."/>
            <person name="Perna N.T."/>
        </authorList>
    </citation>
    <scope>NUCLEOTIDE SEQUENCE [LARGE SCALE GENOMIC DNA]</scope>
    <source>
        <strain evidence="2 3">ATCC 51604</strain>
    </source>
</reference>
<dbReference type="Proteomes" id="UP000078504">
    <property type="component" value="Unassembled WGS sequence"/>
</dbReference>
<sequence length="48" mass="5060">MAATGGKRTNTSKERKMKIGVLFPIAIIVAAIVFITWFIAGGYATSAS</sequence>
<protein>
    <submittedName>
        <fullName evidence="2">Uncharacterized protein</fullName>
    </submittedName>
</protein>
<comment type="caution">
    <text evidence="2">The sequence shown here is derived from an EMBL/GenBank/DDBJ whole genome shotgun (WGS) entry which is preliminary data.</text>
</comment>
<evidence type="ECO:0000313" key="2">
    <source>
        <dbReference type="EMBL" id="OAT23803.1"/>
    </source>
</evidence>
<evidence type="ECO:0000313" key="3">
    <source>
        <dbReference type="Proteomes" id="UP000078504"/>
    </source>
</evidence>
<proteinExistence type="predicted"/>
<dbReference type="AlphaFoldDB" id="A0A1B7I5S8"/>
<dbReference type="PATRIC" id="fig|1354253.4.peg.97"/>
<feature type="transmembrane region" description="Helical" evidence="1">
    <location>
        <begin position="21"/>
        <end position="40"/>
    </location>
</feature>
<dbReference type="EMBL" id="LXEP01000003">
    <property type="protein sequence ID" value="OAT23803.1"/>
    <property type="molecule type" value="Genomic_DNA"/>
</dbReference>
<evidence type="ECO:0000256" key="1">
    <source>
        <dbReference type="SAM" id="Phobius"/>
    </source>
</evidence>
<name>A0A1B7I5S8_9ENTR</name>
<dbReference type="InterPro" id="IPR047839">
    <property type="entry name" value="YoaK-like"/>
</dbReference>
<dbReference type="RefSeq" id="WP_425339031.1">
    <property type="nucleotide sequence ID" value="NZ_LXEP01000003.1"/>
</dbReference>
<keyword evidence="1" id="KW-0812">Transmembrane</keyword>
<accession>A0A1B7I5S8</accession>
<keyword evidence="1" id="KW-1133">Transmembrane helix</keyword>
<dbReference type="NCBIfam" id="NF033821">
    <property type="entry name" value="YoaK"/>
    <property type="match status" value="1"/>
</dbReference>